<reference evidence="1" key="1">
    <citation type="submission" date="2018-02" db="EMBL/GenBank/DDBJ databases">
        <title>Rhizophora mucronata_Transcriptome.</title>
        <authorList>
            <person name="Meera S.P."/>
            <person name="Sreeshan A."/>
            <person name="Augustine A."/>
        </authorList>
    </citation>
    <scope>NUCLEOTIDE SEQUENCE</scope>
    <source>
        <tissue evidence="1">Leaf</tissue>
    </source>
</reference>
<dbReference type="EMBL" id="GGEC01071287">
    <property type="protein sequence ID" value="MBX51771.1"/>
    <property type="molecule type" value="Transcribed_RNA"/>
</dbReference>
<sequence length="31" mass="3416">MDPYKVVLTPCTAVYSTHPTVPSCCILLYSL</sequence>
<accession>A0A2P2PAY0</accession>
<name>A0A2P2PAY0_RHIMU</name>
<proteinExistence type="predicted"/>
<protein>
    <submittedName>
        <fullName evidence="1">Uncharacterized protein</fullName>
    </submittedName>
</protein>
<evidence type="ECO:0000313" key="1">
    <source>
        <dbReference type="EMBL" id="MBX51771.1"/>
    </source>
</evidence>
<organism evidence="1">
    <name type="scientific">Rhizophora mucronata</name>
    <name type="common">Asiatic mangrove</name>
    <dbReference type="NCBI Taxonomy" id="61149"/>
    <lineage>
        <taxon>Eukaryota</taxon>
        <taxon>Viridiplantae</taxon>
        <taxon>Streptophyta</taxon>
        <taxon>Embryophyta</taxon>
        <taxon>Tracheophyta</taxon>
        <taxon>Spermatophyta</taxon>
        <taxon>Magnoliopsida</taxon>
        <taxon>eudicotyledons</taxon>
        <taxon>Gunneridae</taxon>
        <taxon>Pentapetalae</taxon>
        <taxon>rosids</taxon>
        <taxon>fabids</taxon>
        <taxon>Malpighiales</taxon>
        <taxon>Rhizophoraceae</taxon>
        <taxon>Rhizophora</taxon>
    </lineage>
</organism>
<dbReference type="AlphaFoldDB" id="A0A2P2PAY0"/>